<feature type="compositionally biased region" description="Low complexity" evidence="1">
    <location>
        <begin position="81"/>
        <end position="101"/>
    </location>
</feature>
<dbReference type="EMBL" id="CM029041">
    <property type="protein sequence ID" value="KAG2623202.1"/>
    <property type="molecule type" value="Genomic_DNA"/>
</dbReference>
<protein>
    <submittedName>
        <fullName evidence="2">Uncharacterized protein</fullName>
    </submittedName>
</protein>
<dbReference type="Proteomes" id="UP000823388">
    <property type="component" value="Chromosome 3K"/>
</dbReference>
<comment type="caution">
    <text evidence="2">The sequence shown here is derived from an EMBL/GenBank/DDBJ whole genome shotgun (WGS) entry which is preliminary data.</text>
</comment>
<evidence type="ECO:0000256" key="1">
    <source>
        <dbReference type="SAM" id="MobiDB-lite"/>
    </source>
</evidence>
<evidence type="ECO:0000313" key="2">
    <source>
        <dbReference type="EMBL" id="KAG2623202.1"/>
    </source>
</evidence>
<gene>
    <name evidence="2" type="ORF">PVAP13_3KG040605</name>
</gene>
<dbReference type="AlphaFoldDB" id="A0A8T0UEX3"/>
<feature type="region of interest" description="Disordered" evidence="1">
    <location>
        <begin position="66"/>
        <end position="117"/>
    </location>
</feature>
<sequence length="145" mass="15409">MVLEELNSESLLERFTEKDLISTFPVIAAPVVYCPPSLDGVAEKVAGCANAELDQRASMVQRLVHSSDDDLDDLDCPPWRPSATGARRPRRAATVPRTSAPGKAAPPPGRTSPARSMVGAAVIESSSLFVSLTSALYRGQGDTED</sequence>
<accession>A0A8T0UEX3</accession>
<reference evidence="2" key="1">
    <citation type="submission" date="2020-05" db="EMBL/GenBank/DDBJ databases">
        <title>WGS assembly of Panicum virgatum.</title>
        <authorList>
            <person name="Lovell J.T."/>
            <person name="Jenkins J."/>
            <person name="Shu S."/>
            <person name="Juenger T.E."/>
            <person name="Schmutz J."/>
        </authorList>
    </citation>
    <scope>NUCLEOTIDE SEQUENCE</scope>
    <source>
        <strain evidence="2">AP13</strain>
    </source>
</reference>
<name>A0A8T0UEX3_PANVG</name>
<evidence type="ECO:0000313" key="3">
    <source>
        <dbReference type="Proteomes" id="UP000823388"/>
    </source>
</evidence>
<proteinExistence type="predicted"/>
<keyword evidence="3" id="KW-1185">Reference proteome</keyword>
<organism evidence="2 3">
    <name type="scientific">Panicum virgatum</name>
    <name type="common">Blackwell switchgrass</name>
    <dbReference type="NCBI Taxonomy" id="38727"/>
    <lineage>
        <taxon>Eukaryota</taxon>
        <taxon>Viridiplantae</taxon>
        <taxon>Streptophyta</taxon>
        <taxon>Embryophyta</taxon>
        <taxon>Tracheophyta</taxon>
        <taxon>Spermatophyta</taxon>
        <taxon>Magnoliopsida</taxon>
        <taxon>Liliopsida</taxon>
        <taxon>Poales</taxon>
        <taxon>Poaceae</taxon>
        <taxon>PACMAD clade</taxon>
        <taxon>Panicoideae</taxon>
        <taxon>Panicodae</taxon>
        <taxon>Paniceae</taxon>
        <taxon>Panicinae</taxon>
        <taxon>Panicum</taxon>
        <taxon>Panicum sect. Hiantes</taxon>
    </lineage>
</organism>